<evidence type="ECO:0000313" key="9">
    <source>
        <dbReference type="Proteomes" id="UP000076078"/>
    </source>
</evidence>
<dbReference type="OrthoDB" id="448250at2759"/>
<gene>
    <name evidence="8" type="ORF">DLAC_11301</name>
</gene>
<dbReference type="EMBL" id="LODT01000051">
    <property type="protein sequence ID" value="KYQ88570.1"/>
    <property type="molecule type" value="Genomic_DNA"/>
</dbReference>
<feature type="transmembrane region" description="Helical" evidence="7">
    <location>
        <begin position="67"/>
        <end position="84"/>
    </location>
</feature>
<evidence type="ECO:0000256" key="3">
    <source>
        <dbReference type="ARBA" id="ARBA00022692"/>
    </source>
</evidence>
<reference evidence="8 9" key="1">
    <citation type="submission" date="2015-12" db="EMBL/GenBank/DDBJ databases">
        <title>Dictyostelia acquired genes for synthesis and detection of signals that induce cell-type specialization by lateral gene transfer from prokaryotes.</title>
        <authorList>
            <person name="Gloeckner G."/>
            <person name="Schaap P."/>
        </authorList>
    </citation>
    <scope>NUCLEOTIDE SEQUENCE [LARGE SCALE GENOMIC DNA]</scope>
    <source>
        <strain evidence="8 9">TK</strain>
    </source>
</reference>
<keyword evidence="4 7" id="KW-1133">Transmembrane helix</keyword>
<dbReference type="STRING" id="361077.A0A151Z3N2"/>
<feature type="transmembrane region" description="Helical" evidence="7">
    <location>
        <begin position="131"/>
        <end position="150"/>
    </location>
</feature>
<dbReference type="Proteomes" id="UP000076078">
    <property type="component" value="Unassembled WGS sequence"/>
</dbReference>
<dbReference type="GO" id="GO:0000139">
    <property type="term" value="C:Golgi membrane"/>
    <property type="evidence" value="ECO:0007669"/>
    <property type="project" value="TreeGrafter"/>
</dbReference>
<evidence type="ECO:0000256" key="6">
    <source>
        <dbReference type="PIRNR" id="PIRNR016013"/>
    </source>
</evidence>
<dbReference type="Pfam" id="PF03248">
    <property type="entry name" value="Rer1"/>
    <property type="match status" value="1"/>
</dbReference>
<dbReference type="AlphaFoldDB" id="A0A151Z3N2"/>
<keyword evidence="3 7" id="KW-0812">Transmembrane</keyword>
<evidence type="ECO:0000313" key="8">
    <source>
        <dbReference type="EMBL" id="KYQ88570.1"/>
    </source>
</evidence>
<evidence type="ECO:0000256" key="1">
    <source>
        <dbReference type="ARBA" id="ARBA00004141"/>
    </source>
</evidence>
<accession>A0A151Z3N2</accession>
<dbReference type="PIRSF" id="PIRSF016013">
    <property type="entry name" value="AtER_Rer1p"/>
    <property type="match status" value="1"/>
</dbReference>
<evidence type="ECO:0000256" key="4">
    <source>
        <dbReference type="ARBA" id="ARBA00022989"/>
    </source>
</evidence>
<dbReference type="PANTHER" id="PTHR10743">
    <property type="entry name" value="PROTEIN RER1"/>
    <property type="match status" value="1"/>
</dbReference>
<dbReference type="GO" id="GO:0006621">
    <property type="term" value="P:protein retention in ER lumen"/>
    <property type="evidence" value="ECO:0007669"/>
    <property type="project" value="TreeGrafter"/>
</dbReference>
<protein>
    <recommendedName>
        <fullName evidence="6">Protein RER1</fullName>
    </recommendedName>
</protein>
<dbReference type="GO" id="GO:0005783">
    <property type="term" value="C:endoplasmic reticulum"/>
    <property type="evidence" value="ECO:0007669"/>
    <property type="project" value="GOC"/>
</dbReference>
<organism evidence="8 9">
    <name type="scientific">Tieghemostelium lacteum</name>
    <name type="common">Slime mold</name>
    <name type="synonym">Dictyostelium lacteum</name>
    <dbReference type="NCBI Taxonomy" id="361077"/>
    <lineage>
        <taxon>Eukaryota</taxon>
        <taxon>Amoebozoa</taxon>
        <taxon>Evosea</taxon>
        <taxon>Eumycetozoa</taxon>
        <taxon>Dictyostelia</taxon>
        <taxon>Dictyosteliales</taxon>
        <taxon>Raperosteliaceae</taxon>
        <taxon>Tieghemostelium</taxon>
    </lineage>
</organism>
<evidence type="ECO:0000256" key="2">
    <source>
        <dbReference type="ARBA" id="ARBA00006070"/>
    </source>
</evidence>
<evidence type="ECO:0000256" key="5">
    <source>
        <dbReference type="ARBA" id="ARBA00023136"/>
    </source>
</evidence>
<dbReference type="FunCoup" id="A0A151Z3N2">
    <property type="interactions" value="862"/>
</dbReference>
<sequence length="200" mass="23507">MKMPTTTIYEGEPTPSDIISLKTAIERKYKDLLDRTTKFLPQRWAFFGFLVFVYLLRVYISDGRWHVVTYAIGVYILTLSIAFLSPKWDPELEDGEFGTLPTTSHSAFNTNQYQDPDDVKPFVRRLPEFKYWLSCSKSIIYGLFATFFPILDLPVFWPLLLVYFFVITFITMKKQINHMIKYKYLPFTQGKKVYPSSRGN</sequence>
<name>A0A151Z3N2_TIELA</name>
<dbReference type="GO" id="GO:0006890">
    <property type="term" value="P:retrograde vesicle-mediated transport, Golgi to endoplasmic reticulum"/>
    <property type="evidence" value="ECO:0007669"/>
    <property type="project" value="TreeGrafter"/>
</dbReference>
<dbReference type="InterPro" id="IPR004932">
    <property type="entry name" value="Rer1"/>
</dbReference>
<proteinExistence type="inferred from homology"/>
<dbReference type="InParanoid" id="A0A151Z3N2"/>
<evidence type="ECO:0000256" key="7">
    <source>
        <dbReference type="SAM" id="Phobius"/>
    </source>
</evidence>
<comment type="subcellular location">
    <subcellularLocation>
        <location evidence="1">Membrane</location>
        <topology evidence="1">Multi-pass membrane protein</topology>
    </subcellularLocation>
</comment>
<feature type="transmembrane region" description="Helical" evidence="7">
    <location>
        <begin position="156"/>
        <end position="172"/>
    </location>
</feature>
<dbReference type="PANTHER" id="PTHR10743:SF0">
    <property type="entry name" value="PROTEIN RER1"/>
    <property type="match status" value="1"/>
</dbReference>
<comment type="caution">
    <text evidence="8">The sequence shown here is derived from an EMBL/GenBank/DDBJ whole genome shotgun (WGS) entry which is preliminary data.</text>
</comment>
<feature type="transmembrane region" description="Helical" evidence="7">
    <location>
        <begin position="44"/>
        <end position="61"/>
    </location>
</feature>
<dbReference type="OMA" id="GWYVVCY"/>
<comment type="function">
    <text evidence="6">Involved in the retrieval of endoplasmic reticulum membrane proteins from the early Golgi compartment.</text>
</comment>
<keyword evidence="5 6" id="KW-0472">Membrane</keyword>
<keyword evidence="9" id="KW-1185">Reference proteome</keyword>
<comment type="similarity">
    <text evidence="2 6">Belongs to the RER1 family.</text>
</comment>